<keyword evidence="10" id="KW-0274">FAD</keyword>
<keyword evidence="14" id="KW-1185">Reference proteome</keyword>
<accession>A0A9Q0RRZ2</accession>
<comment type="catalytic activity">
    <reaction evidence="8">
        <text>N-acetylputrescine + O2 + H2O = 4-acetamidobutanal + H2O2 + NH4(+)</text>
        <dbReference type="Rhea" id="RHEA:70283"/>
        <dbReference type="ChEBI" id="CHEBI:7386"/>
        <dbReference type="ChEBI" id="CHEBI:15377"/>
        <dbReference type="ChEBI" id="CHEBI:15379"/>
        <dbReference type="ChEBI" id="CHEBI:16240"/>
        <dbReference type="ChEBI" id="CHEBI:28938"/>
        <dbReference type="ChEBI" id="CHEBI:58263"/>
    </reaction>
    <physiologicalReaction direction="left-to-right" evidence="8">
        <dbReference type="Rhea" id="RHEA:70284"/>
    </physiologicalReaction>
</comment>
<evidence type="ECO:0000256" key="1">
    <source>
        <dbReference type="ARBA" id="ARBA00001974"/>
    </source>
</evidence>
<dbReference type="EMBL" id="JAPWDV010000001">
    <property type="protein sequence ID" value="KAJ6224271.1"/>
    <property type="molecule type" value="Genomic_DNA"/>
</dbReference>
<dbReference type="GO" id="GO:0005741">
    <property type="term" value="C:mitochondrial outer membrane"/>
    <property type="evidence" value="ECO:0007669"/>
    <property type="project" value="UniProtKB-SubCell"/>
</dbReference>
<dbReference type="InterPro" id="IPR002937">
    <property type="entry name" value="Amino_oxidase"/>
</dbReference>
<keyword evidence="10" id="KW-0285">Flavoprotein</keyword>
<evidence type="ECO:0000256" key="2">
    <source>
        <dbReference type="ARBA" id="ARBA00004362"/>
    </source>
</evidence>
<comment type="similarity">
    <text evidence="3 10">Belongs to the flavin monoamine oxidase family.</text>
</comment>
<gene>
    <name evidence="13" type="ORF">RDWZM_002816</name>
</gene>
<comment type="subcellular location">
    <subcellularLocation>
        <location evidence="2">Mitochondrion outer membrane</location>
        <topology evidence="2">Single-pass type IV membrane protein</topology>
        <orientation evidence="2">Cytoplasmic side</orientation>
    </subcellularLocation>
</comment>
<comment type="catalytic activity">
    <reaction evidence="6">
        <text>a secondary aliphatic amine + O2 + H2O = a primary amine + an aldehyde + H2O2</text>
        <dbReference type="Rhea" id="RHEA:26414"/>
        <dbReference type="ChEBI" id="CHEBI:15377"/>
        <dbReference type="ChEBI" id="CHEBI:15379"/>
        <dbReference type="ChEBI" id="CHEBI:16240"/>
        <dbReference type="ChEBI" id="CHEBI:17478"/>
        <dbReference type="ChEBI" id="CHEBI:58855"/>
        <dbReference type="ChEBI" id="CHEBI:65296"/>
        <dbReference type="EC" id="1.4.3.4"/>
    </reaction>
</comment>
<dbReference type="InterPro" id="IPR001613">
    <property type="entry name" value="Flavin_amine_oxidase"/>
</dbReference>
<dbReference type="SUPFAM" id="SSF54373">
    <property type="entry name" value="FAD-linked reductases, C-terminal domain"/>
    <property type="match status" value="2"/>
</dbReference>
<dbReference type="SUPFAM" id="SSF51905">
    <property type="entry name" value="FAD/NAD(P)-binding domain"/>
    <property type="match status" value="2"/>
</dbReference>
<name>A0A9Q0RRZ2_BLOTA</name>
<dbReference type="Gene3D" id="3.90.660.10">
    <property type="match status" value="2"/>
</dbReference>
<protein>
    <recommendedName>
        <fullName evidence="10">Amine oxidase</fullName>
        <ecNumber evidence="10">1.4.3.-</ecNumber>
    </recommendedName>
</protein>
<evidence type="ECO:0000256" key="5">
    <source>
        <dbReference type="ARBA" id="ARBA00045409"/>
    </source>
</evidence>
<sequence>MKFDQPNTPANTNYSSDNRDINNNGLEPYDVIIVGAGLSGLNAANVLYESGVTNFCVLEARDRVGGRTLTKKDSNVGYVDLGGSYVGPTQFYMQRMIKKLGLKTFKVNANGQNVYLNEKRRFLHEVDTLPQMEKLVEMEVKGALDMIETMSDQIPLDEPWNAPYANEWDRITFDQFLEKQCWTKEAKDFVKIYIGCSTSCEAHENSLLWLLWFNKQCGGIDSTFNIQDAAQDSKIVGGSQQISERLCERIGGSKRVHLNKVVVQIERNDRNISKNRSNITISTLDGYKYHTKQVIIAIPISIQQKIHFRPALHPLYIQAMQKMPMGSVIKSIVYYREPFWRRDKLTGSMLINLPLEDGPITYTLDDTKPDGSYPAIVGFIIGDRARVMLDRTRDERLRIICDSYAKALGTDEALTPLHYEEKMWISEQYSGGGYTAFGMPGFITTYGEWLRKPMWDGLIELAGTETATHWSGYMDGALQSGERAAIRVMQRFKVNVNPDAVLDLRFREQLFMKKPSLQTMLMKRRSSNNKNHYNDGRTTNSHSLGRTFSLNQLVTWSGILIALIGFFIASAFRTIKMSNISTDHIHDVIVIGAGISGLSAARTLTQYGIDVIVLEAKDRVGGRTWTKKNSKVGWIDLGGSYVGWSQNHLLRLIKEFGLQLYEVNEKEKLCLYDGFTDDRALFRYDSIPFLLPSIISLLDYNHILRLVDQMTEYVPIDCPWKSPKAEEWDSITVKQFLRDNTITKRSRELIRSIFEVVFSHEPFEASLLWFVWFVKMSNGMKCLTSTTDGAQHFKISGGTNQISQRLADIVGWNRVKLQQPVYAIKQDNELVTVRTVDGQTFYCRYVIMAIPPGVQQKIHYDPPLPPMRNQLIQRLPQGSTLKFNVYYQRAFWRDRGMCGSMVIMGNDQDFPVTLTFDDTKMDGSYPALVGFGDKLRKNIHLTKEKKIEIICKEFAKVTGCNEALNPIHYEEYNWMDDQYCGGGAIMNCGPGFLTQYGPYLRESIGRMYMAGTECATEWNGYMNGAIQSGERAAREVLVQFGKLNPNDVEQIEPQSKDYPFVKYVPDFLERNAPSGRGFIQFLISLAMIFFIIIIIAIIF</sequence>
<dbReference type="PANTHER" id="PTHR43563:SF1">
    <property type="entry name" value="AMINE OXIDASE [FLAVIN-CONTAINING] B"/>
    <property type="match status" value="1"/>
</dbReference>
<evidence type="ECO:0000256" key="9">
    <source>
        <dbReference type="PIRSR" id="PIRSR601613-1"/>
    </source>
</evidence>
<evidence type="ECO:0000313" key="14">
    <source>
        <dbReference type="Proteomes" id="UP001142055"/>
    </source>
</evidence>
<evidence type="ECO:0000256" key="8">
    <source>
        <dbReference type="ARBA" id="ARBA00049430"/>
    </source>
</evidence>
<feature type="transmembrane region" description="Helical" evidence="10">
    <location>
        <begin position="1078"/>
        <end position="1098"/>
    </location>
</feature>
<dbReference type="InterPro" id="IPR036188">
    <property type="entry name" value="FAD/NAD-bd_sf"/>
</dbReference>
<keyword evidence="4 10" id="KW-0560">Oxidoreductase</keyword>
<keyword evidence="10" id="KW-0472">Membrane</keyword>
<feature type="region of interest" description="Disordered" evidence="11">
    <location>
        <begin position="1"/>
        <end position="21"/>
    </location>
</feature>
<proteinExistence type="inferred from homology"/>
<evidence type="ECO:0000256" key="3">
    <source>
        <dbReference type="ARBA" id="ARBA00005995"/>
    </source>
</evidence>
<dbReference type="PANTHER" id="PTHR43563">
    <property type="entry name" value="AMINE OXIDASE"/>
    <property type="match status" value="1"/>
</dbReference>
<comment type="function">
    <text evidence="5">Catalyzes the oxidative deamination of primary and some secondary amines such as neurotransmitters, and exogenous amines including the tertiary amine, neurotoxin 1-methyl-4-phenyl-1,2,3,6-tetrahydropyridine (MPTP), with concomitant reduction of oxygen to hydrogen peroxide and participates in the metabolism of neuroactive and vasoactive amines in the central nervous system and peripheral tissues. Preferentially degrades benzylamine and phenylethylamine.</text>
</comment>
<comment type="caution">
    <text evidence="13">The sequence shown here is derived from an EMBL/GenBank/DDBJ whole genome shotgun (WGS) entry which is preliminary data.</text>
</comment>
<keyword evidence="10" id="KW-0812">Transmembrane</keyword>
<dbReference type="InterPro" id="IPR050703">
    <property type="entry name" value="Flavin_MAO"/>
</dbReference>
<comment type="catalytic activity">
    <reaction evidence="7">
        <text>benzylamine + O2 + H2O = benzaldehyde + H2O2 + NH4(+)</text>
        <dbReference type="Rhea" id="RHEA:59424"/>
        <dbReference type="ChEBI" id="CHEBI:15377"/>
        <dbReference type="ChEBI" id="CHEBI:15379"/>
        <dbReference type="ChEBI" id="CHEBI:16240"/>
        <dbReference type="ChEBI" id="CHEBI:17169"/>
        <dbReference type="ChEBI" id="CHEBI:28938"/>
        <dbReference type="ChEBI" id="CHEBI:225238"/>
    </reaction>
    <physiologicalReaction direction="left-to-right" evidence="7">
        <dbReference type="Rhea" id="RHEA:59425"/>
    </physiologicalReaction>
</comment>
<reference evidence="13" key="1">
    <citation type="submission" date="2022-12" db="EMBL/GenBank/DDBJ databases">
        <title>Genome assemblies of Blomia tropicalis.</title>
        <authorList>
            <person name="Cui Y."/>
        </authorList>
    </citation>
    <scope>NUCLEOTIDE SEQUENCE</scope>
    <source>
        <tissue evidence="13">Adult mites</tissue>
    </source>
</reference>
<feature type="binding site" evidence="9">
    <location>
        <position position="821"/>
    </location>
    <ligand>
        <name>FAD</name>
        <dbReference type="ChEBI" id="CHEBI:57692"/>
    </ligand>
</feature>
<evidence type="ECO:0000256" key="7">
    <source>
        <dbReference type="ARBA" id="ARBA00049354"/>
    </source>
</evidence>
<keyword evidence="10" id="KW-1133">Transmembrane helix</keyword>
<dbReference type="Gene3D" id="3.50.50.60">
    <property type="entry name" value="FAD/NAD(P)-binding domain"/>
    <property type="match status" value="2"/>
</dbReference>
<evidence type="ECO:0000256" key="10">
    <source>
        <dbReference type="RuleBase" id="RU362067"/>
    </source>
</evidence>
<feature type="binding site" evidence="9">
    <location>
        <position position="1013"/>
    </location>
    <ligand>
        <name>FAD</name>
        <dbReference type="ChEBI" id="CHEBI:57692"/>
    </ligand>
</feature>
<feature type="binding site" evidence="9">
    <location>
        <position position="596"/>
    </location>
    <ligand>
        <name>FAD</name>
        <dbReference type="ChEBI" id="CHEBI:57692"/>
    </ligand>
</feature>
<feature type="domain" description="Amine oxidase" evidence="12">
    <location>
        <begin position="38"/>
        <end position="488"/>
    </location>
</feature>
<dbReference type="PRINTS" id="PR00757">
    <property type="entry name" value="AMINEOXDASEF"/>
</dbReference>
<dbReference type="Pfam" id="PF01593">
    <property type="entry name" value="Amino_oxidase"/>
    <property type="match status" value="2"/>
</dbReference>
<dbReference type="GO" id="GO:0097621">
    <property type="term" value="F:monoamine oxidase activity"/>
    <property type="evidence" value="ECO:0007669"/>
    <property type="project" value="UniProtKB-EC"/>
</dbReference>
<feature type="binding site" evidence="9">
    <location>
        <begin position="615"/>
        <end position="616"/>
    </location>
    <ligand>
        <name>FAD</name>
        <dbReference type="ChEBI" id="CHEBI:57692"/>
    </ligand>
</feature>
<dbReference type="OMA" id="MYPPGCM"/>
<evidence type="ECO:0000256" key="4">
    <source>
        <dbReference type="ARBA" id="ARBA00023002"/>
    </source>
</evidence>
<feature type="domain" description="Amine oxidase" evidence="12">
    <location>
        <begin position="595"/>
        <end position="1037"/>
    </location>
</feature>
<dbReference type="EC" id="1.4.3.-" evidence="10"/>
<dbReference type="AlphaFoldDB" id="A0A9Q0RRZ2"/>
<dbReference type="GO" id="GO:0008131">
    <property type="term" value="F:primary methylamine oxidase activity"/>
    <property type="evidence" value="ECO:0007669"/>
    <property type="project" value="UniProtKB-ARBA"/>
</dbReference>
<organism evidence="13 14">
    <name type="scientific">Blomia tropicalis</name>
    <name type="common">Mite</name>
    <dbReference type="NCBI Taxonomy" id="40697"/>
    <lineage>
        <taxon>Eukaryota</taxon>
        <taxon>Metazoa</taxon>
        <taxon>Ecdysozoa</taxon>
        <taxon>Arthropoda</taxon>
        <taxon>Chelicerata</taxon>
        <taxon>Arachnida</taxon>
        <taxon>Acari</taxon>
        <taxon>Acariformes</taxon>
        <taxon>Sarcoptiformes</taxon>
        <taxon>Astigmata</taxon>
        <taxon>Glycyphagoidea</taxon>
        <taxon>Echimyopodidae</taxon>
        <taxon>Blomia</taxon>
    </lineage>
</organism>
<evidence type="ECO:0000259" key="12">
    <source>
        <dbReference type="Pfam" id="PF01593"/>
    </source>
</evidence>
<feature type="transmembrane region" description="Helical" evidence="10">
    <location>
        <begin position="553"/>
        <end position="572"/>
    </location>
</feature>
<evidence type="ECO:0000256" key="11">
    <source>
        <dbReference type="SAM" id="MobiDB-lite"/>
    </source>
</evidence>
<feature type="binding site" evidence="9">
    <location>
        <position position="931"/>
    </location>
    <ligand>
        <name>substrate</name>
    </ligand>
</feature>
<dbReference type="Gene3D" id="1.10.405.10">
    <property type="entry name" value="Guanine Nucleotide Dissociation Inhibitor, domain 1"/>
    <property type="match status" value="2"/>
</dbReference>
<evidence type="ECO:0000256" key="6">
    <source>
        <dbReference type="ARBA" id="ARBA00048448"/>
    </source>
</evidence>
<comment type="cofactor">
    <cofactor evidence="1 10">
        <name>FAD</name>
        <dbReference type="ChEBI" id="CHEBI:57692"/>
    </cofactor>
</comment>
<evidence type="ECO:0000313" key="13">
    <source>
        <dbReference type="EMBL" id="KAJ6224271.1"/>
    </source>
</evidence>
<dbReference type="Proteomes" id="UP001142055">
    <property type="component" value="Chromosome 1"/>
</dbReference>